<accession>A0AAP5I647</accession>
<reference evidence="2" key="1">
    <citation type="journal article" date="2021" name="Science">
        <title>Hunting the eagle killer: A cyanobacterial neurotoxin causes vacuolar myelinopathy.</title>
        <authorList>
            <person name="Breinlinger S."/>
            <person name="Phillips T.J."/>
            <person name="Haram B.N."/>
            <person name="Mares J."/>
            <person name="Martinez Yerena J.A."/>
            <person name="Hrouzek P."/>
            <person name="Sobotka R."/>
            <person name="Henderson W.M."/>
            <person name="Schmieder P."/>
            <person name="Williams S.M."/>
            <person name="Lauderdale J.D."/>
            <person name="Wilde H.D."/>
            <person name="Gerrin W."/>
            <person name="Kust A."/>
            <person name="Washington J.W."/>
            <person name="Wagner C."/>
            <person name="Geier B."/>
            <person name="Liebeke M."/>
            <person name="Enke H."/>
            <person name="Niedermeyer T.H.J."/>
            <person name="Wilde S.B."/>
        </authorList>
    </citation>
    <scope>NUCLEOTIDE SEQUENCE [LARGE SCALE GENOMIC DNA]</scope>
    <source>
        <strain evidence="2">Thurmond2011</strain>
    </source>
</reference>
<dbReference type="RefSeq" id="WP_310833453.1">
    <property type="nucleotide sequence ID" value="NZ_JAALHA020000001.1"/>
</dbReference>
<comment type="caution">
    <text evidence="1">The sequence shown here is derived from an EMBL/GenBank/DDBJ whole genome shotgun (WGS) entry which is preliminary data.</text>
</comment>
<name>A0AAP5I647_9CYAN</name>
<dbReference type="InterPro" id="IPR050194">
    <property type="entry name" value="Glycosyltransferase_grp1"/>
</dbReference>
<gene>
    <name evidence="1" type="ORF">G7B40_001065</name>
</gene>
<dbReference type="PANTHER" id="PTHR45947:SF3">
    <property type="entry name" value="SULFOQUINOVOSYL TRANSFERASE SQD2"/>
    <property type="match status" value="1"/>
</dbReference>
<dbReference type="GO" id="GO:0016757">
    <property type="term" value="F:glycosyltransferase activity"/>
    <property type="evidence" value="ECO:0007669"/>
    <property type="project" value="TreeGrafter"/>
</dbReference>
<sequence length="371" mass="42059">MLKITSLFTIYCNGQGVNHIFYSLCSQWQGPDIQARMVVPNCQPLLRNTNLVEGIPQFLKWWYYRRPDNPRYMAEKRFLRDLKDFDAAYLWPATTLETFKKVKQSGKPIFLERFNCYPGKSKQILDDAYRHLGLSPQHQITAEGIQREETEAEAADFIFCPSPEVKTSFQEAGVPEEKLLLTSYGWSRKRFPAIPPQKPASETLTFIFVGSVCVRKGVHILLRAWKRAQIKGRLMLCGSMEPAIAEACSDLLSQENVVHLEYNPDLSSTYAQADVFVFPSLEEGSPLVVYEVMAHGLAVIVSPMGAGGIARDGIDGLVISPYEEDAWVEALRNVADLNLCRRFGNAARLRAEEFTWEKVADRRGKLMIARL</sequence>
<dbReference type="EMBL" id="JAALHA020000001">
    <property type="protein sequence ID" value="MDR9893175.1"/>
    <property type="molecule type" value="Genomic_DNA"/>
</dbReference>
<evidence type="ECO:0000313" key="1">
    <source>
        <dbReference type="EMBL" id="MDR9893175.1"/>
    </source>
</evidence>
<dbReference type="Proteomes" id="UP000667802">
    <property type="component" value="Unassembled WGS sequence"/>
</dbReference>
<proteinExistence type="predicted"/>
<dbReference type="CDD" id="cd03801">
    <property type="entry name" value="GT4_PimA-like"/>
    <property type="match status" value="1"/>
</dbReference>
<protein>
    <submittedName>
        <fullName evidence="1">Glycosyltransferase family 4 protein</fullName>
    </submittedName>
</protein>
<evidence type="ECO:0000313" key="2">
    <source>
        <dbReference type="Proteomes" id="UP000667802"/>
    </source>
</evidence>
<dbReference type="AlphaFoldDB" id="A0AAP5I647"/>
<keyword evidence="2" id="KW-1185">Reference proteome</keyword>
<dbReference type="SUPFAM" id="SSF53756">
    <property type="entry name" value="UDP-Glycosyltransferase/glycogen phosphorylase"/>
    <property type="match status" value="1"/>
</dbReference>
<dbReference type="Gene3D" id="3.40.50.2000">
    <property type="entry name" value="Glycogen Phosphorylase B"/>
    <property type="match status" value="2"/>
</dbReference>
<organism evidence="1 2">
    <name type="scientific">Aetokthonos hydrillicola Thurmond2011</name>
    <dbReference type="NCBI Taxonomy" id="2712845"/>
    <lineage>
        <taxon>Bacteria</taxon>
        <taxon>Bacillati</taxon>
        <taxon>Cyanobacteriota</taxon>
        <taxon>Cyanophyceae</taxon>
        <taxon>Nostocales</taxon>
        <taxon>Hapalosiphonaceae</taxon>
        <taxon>Aetokthonos</taxon>
    </lineage>
</organism>
<dbReference type="Pfam" id="PF13692">
    <property type="entry name" value="Glyco_trans_1_4"/>
    <property type="match status" value="1"/>
</dbReference>
<dbReference type="PANTHER" id="PTHR45947">
    <property type="entry name" value="SULFOQUINOVOSYL TRANSFERASE SQD2"/>
    <property type="match status" value="1"/>
</dbReference>